<protein>
    <recommendedName>
        <fullName evidence="1">Glycosyltransferase 61 catalytic domain-containing protein</fullName>
    </recommendedName>
</protein>
<gene>
    <name evidence="2" type="ORF">I303_01565</name>
</gene>
<sequence>MFAMPHLNKRLMLRTGFISLSIILLILLAPSLTLHEDGDVLADPSSSPSIDSARPNGWNWDSNQEKWFNSVGGHKTNTNTKNGWSTKTKAKLKDLINLNVNVNGKKWKDAQETLYGRNGYENGYEGQGKDGWVDLERELLVTKYEGGTPGYQVFSNLYLVNSVLTSVVPSTNQLIIPDQGMENEMQMDMDMQEHLSEESSPYKKFPDVKYIMSSEKRGVVAGEDRWKVVDQDVGREEIGKKGFRLGGVTYIFNDPPGPDGYLGESGHFVLEAFLGATRVLASTLSGSSVTPTPKRVWFPRCGSEPSWRDDRGENAWFLAQALPAATIEDKHGWEDKNTAGLPILLEKVVIIDRWAAHSSGGEVGKWGKMNALIPSLPAAQTFWEPIRSNVMRSLGVDGHTGIGSRGLPVIVYVDRQKENPKMRQADHNALVEGLMSLTNIAEVHVARIAAMSKARQVELMGRAQVIISIHGDELFTSLWMPQRENSLVIELFEEGGFVRDFELLASGLNHKYVAISGDSLLPEEKWRESGSTKGPERDKGEISINTELIIRTIEETLNIHSIAED</sequence>
<dbReference type="AlphaFoldDB" id="A0A1A6ABD4"/>
<dbReference type="STRING" id="1296121.A0A1A6ABD4"/>
<dbReference type="InterPro" id="IPR049625">
    <property type="entry name" value="Glyco_transf_61_cat"/>
</dbReference>
<accession>A0A1A6ABD4</accession>
<organism evidence="2">
    <name type="scientific">Kwoniella dejecticola CBS 10117</name>
    <dbReference type="NCBI Taxonomy" id="1296121"/>
    <lineage>
        <taxon>Eukaryota</taxon>
        <taxon>Fungi</taxon>
        <taxon>Dikarya</taxon>
        <taxon>Basidiomycota</taxon>
        <taxon>Agaricomycotina</taxon>
        <taxon>Tremellomycetes</taxon>
        <taxon>Tremellales</taxon>
        <taxon>Cryptococcaceae</taxon>
        <taxon>Kwoniella</taxon>
    </lineage>
</organism>
<proteinExistence type="predicted"/>
<name>A0A1A6ABD4_9TREE</name>
<evidence type="ECO:0000313" key="2">
    <source>
        <dbReference type="EMBL" id="OBR87363.1"/>
    </source>
</evidence>
<evidence type="ECO:0000259" key="1">
    <source>
        <dbReference type="Pfam" id="PF04577"/>
    </source>
</evidence>
<feature type="domain" description="Glycosyltransferase 61 catalytic" evidence="1">
    <location>
        <begin position="317"/>
        <end position="483"/>
    </location>
</feature>
<dbReference type="EMBL" id="KI894028">
    <property type="protein sequence ID" value="OBR87363.1"/>
    <property type="molecule type" value="Genomic_DNA"/>
</dbReference>
<dbReference type="VEuPathDB" id="FungiDB:I303_01565"/>
<dbReference type="Pfam" id="PF04577">
    <property type="entry name" value="Glyco_transf_61"/>
    <property type="match status" value="1"/>
</dbReference>
<dbReference type="OrthoDB" id="529273at2759"/>
<reference evidence="2" key="1">
    <citation type="submission" date="2013-07" db="EMBL/GenBank/DDBJ databases">
        <title>The Genome Sequence of Cryptococcus dejecticola CBS10117.</title>
        <authorList>
            <consortium name="The Broad Institute Genome Sequencing Platform"/>
            <person name="Cuomo C."/>
            <person name="Litvintseva A."/>
            <person name="Chen Y."/>
            <person name="Heitman J."/>
            <person name="Sun S."/>
            <person name="Springer D."/>
            <person name="Dromer F."/>
            <person name="Young S.K."/>
            <person name="Zeng Q."/>
            <person name="Gargeya S."/>
            <person name="Fitzgerald M."/>
            <person name="Abouelleil A."/>
            <person name="Alvarado L."/>
            <person name="Berlin A.M."/>
            <person name="Chapman S.B."/>
            <person name="Dewar J."/>
            <person name="Goldberg J."/>
            <person name="Griggs A."/>
            <person name="Gujja S."/>
            <person name="Hansen M."/>
            <person name="Howarth C."/>
            <person name="Imamovic A."/>
            <person name="Larimer J."/>
            <person name="McCowan C."/>
            <person name="Murphy C."/>
            <person name="Pearson M."/>
            <person name="Priest M."/>
            <person name="Roberts A."/>
            <person name="Saif S."/>
            <person name="Shea T."/>
            <person name="Sykes S."/>
            <person name="Wortman J."/>
            <person name="Nusbaum C."/>
            <person name="Birren B."/>
        </authorList>
    </citation>
    <scope>NUCLEOTIDE SEQUENCE [LARGE SCALE GENOMIC DNA]</scope>
    <source>
        <strain evidence="2">CBS 10117</strain>
    </source>
</reference>
<dbReference type="GO" id="GO:0016757">
    <property type="term" value="F:glycosyltransferase activity"/>
    <property type="evidence" value="ECO:0007669"/>
    <property type="project" value="InterPro"/>
</dbReference>